<comment type="caution">
    <text evidence="8">Lacks conserved residue(s) required for the propagation of feature annotation.</text>
</comment>
<protein>
    <recommendedName>
        <fullName evidence="8">Probable molybdenum cofactor guanylyltransferase</fullName>
        <shortName evidence="8">MoCo guanylyltransferase</shortName>
        <ecNumber evidence="8">2.7.7.77</ecNumber>
    </recommendedName>
    <alternativeName>
        <fullName evidence="8">GTP:molybdopterin guanylyltransferase</fullName>
    </alternativeName>
    <alternativeName>
        <fullName evidence="8">Mo-MPT guanylyltransferase</fullName>
    </alternativeName>
    <alternativeName>
        <fullName evidence="8">Molybdopterin guanylyltransferase</fullName>
    </alternativeName>
    <alternativeName>
        <fullName evidence="8">Molybdopterin-guanine dinucleotide synthase</fullName>
        <shortName evidence="8">MGD synthase</shortName>
    </alternativeName>
</protein>
<comment type="catalytic activity">
    <reaction evidence="8">
        <text>Mo-molybdopterin + GTP + H(+) = Mo-molybdopterin guanine dinucleotide + diphosphate</text>
        <dbReference type="Rhea" id="RHEA:34243"/>
        <dbReference type="ChEBI" id="CHEBI:15378"/>
        <dbReference type="ChEBI" id="CHEBI:33019"/>
        <dbReference type="ChEBI" id="CHEBI:37565"/>
        <dbReference type="ChEBI" id="CHEBI:71302"/>
        <dbReference type="ChEBI" id="CHEBI:71310"/>
        <dbReference type="EC" id="2.7.7.77"/>
    </reaction>
</comment>
<evidence type="ECO:0000256" key="5">
    <source>
        <dbReference type="ARBA" id="ARBA00022842"/>
    </source>
</evidence>
<keyword evidence="7 8" id="KW-0501">Molybdenum cofactor biosynthesis</keyword>
<dbReference type="SUPFAM" id="SSF53448">
    <property type="entry name" value="Nucleotide-diphospho-sugar transferases"/>
    <property type="match status" value="1"/>
</dbReference>
<dbReference type="GO" id="GO:0046872">
    <property type="term" value="F:metal ion binding"/>
    <property type="evidence" value="ECO:0007669"/>
    <property type="project" value="UniProtKB-KW"/>
</dbReference>
<dbReference type="CDD" id="cd02503">
    <property type="entry name" value="MobA"/>
    <property type="match status" value="1"/>
</dbReference>
<dbReference type="Pfam" id="PF12804">
    <property type="entry name" value="NTP_transf_3"/>
    <property type="match status" value="1"/>
</dbReference>
<dbReference type="InterPro" id="IPR029044">
    <property type="entry name" value="Nucleotide-diphossugar_trans"/>
</dbReference>
<evidence type="ECO:0000256" key="2">
    <source>
        <dbReference type="ARBA" id="ARBA00022679"/>
    </source>
</evidence>
<name>A0A1H2I5D0_9ACTN</name>
<evidence type="ECO:0000256" key="9">
    <source>
        <dbReference type="SAM" id="MobiDB-lite"/>
    </source>
</evidence>
<dbReference type="EMBL" id="FNLM01000034">
    <property type="protein sequence ID" value="SDU39321.1"/>
    <property type="molecule type" value="Genomic_DNA"/>
</dbReference>
<evidence type="ECO:0000256" key="8">
    <source>
        <dbReference type="HAMAP-Rule" id="MF_00316"/>
    </source>
</evidence>
<dbReference type="AlphaFoldDB" id="A0A1H2I5D0"/>
<evidence type="ECO:0000313" key="11">
    <source>
        <dbReference type="EMBL" id="SDU39321.1"/>
    </source>
</evidence>
<dbReference type="GO" id="GO:0005737">
    <property type="term" value="C:cytoplasm"/>
    <property type="evidence" value="ECO:0007669"/>
    <property type="project" value="UniProtKB-SubCell"/>
</dbReference>
<keyword evidence="4 8" id="KW-0547">Nucleotide-binding</keyword>
<evidence type="ECO:0000256" key="3">
    <source>
        <dbReference type="ARBA" id="ARBA00022723"/>
    </source>
</evidence>
<dbReference type="HAMAP" id="MF_00316">
    <property type="entry name" value="MobA"/>
    <property type="match status" value="1"/>
</dbReference>
<comment type="similarity">
    <text evidence="8">Belongs to the MobA family.</text>
</comment>
<evidence type="ECO:0000259" key="10">
    <source>
        <dbReference type="Pfam" id="PF12804"/>
    </source>
</evidence>
<dbReference type="GO" id="GO:0005525">
    <property type="term" value="F:GTP binding"/>
    <property type="evidence" value="ECO:0007669"/>
    <property type="project" value="UniProtKB-UniRule"/>
</dbReference>
<feature type="compositionally biased region" description="Polar residues" evidence="9">
    <location>
        <begin position="16"/>
        <end position="26"/>
    </location>
</feature>
<keyword evidence="6 8" id="KW-0342">GTP-binding</keyword>
<dbReference type="InterPro" id="IPR013482">
    <property type="entry name" value="Molybde_CF_guanTrfase"/>
</dbReference>
<gene>
    <name evidence="8" type="primary">mobA</name>
    <name evidence="11" type="ORF">SAMN04488548_134878</name>
</gene>
<keyword evidence="1 8" id="KW-0963">Cytoplasm</keyword>
<evidence type="ECO:0000256" key="6">
    <source>
        <dbReference type="ARBA" id="ARBA00023134"/>
    </source>
</evidence>
<feature type="binding site" evidence="8">
    <location>
        <position position="94"/>
    </location>
    <ligand>
        <name>GTP</name>
        <dbReference type="ChEBI" id="CHEBI:37565"/>
    </ligand>
</feature>
<reference evidence="11 12" key="1">
    <citation type="submission" date="2016-10" db="EMBL/GenBank/DDBJ databases">
        <authorList>
            <person name="de Groot N.N."/>
        </authorList>
    </citation>
    <scope>NUCLEOTIDE SEQUENCE [LARGE SCALE GENOMIC DNA]</scope>
    <source>
        <strain evidence="11 12">DSM 44215</strain>
    </source>
</reference>
<feature type="domain" description="MobA-like NTP transferase" evidence="10">
    <location>
        <begin position="35"/>
        <end position="202"/>
    </location>
</feature>
<dbReference type="Gene3D" id="3.90.550.10">
    <property type="entry name" value="Spore Coat Polysaccharide Biosynthesis Protein SpsA, Chain A"/>
    <property type="match status" value="1"/>
</dbReference>
<organism evidence="11 12">
    <name type="scientific">Gordonia westfalica</name>
    <dbReference type="NCBI Taxonomy" id="158898"/>
    <lineage>
        <taxon>Bacteria</taxon>
        <taxon>Bacillati</taxon>
        <taxon>Actinomycetota</taxon>
        <taxon>Actinomycetes</taxon>
        <taxon>Mycobacteriales</taxon>
        <taxon>Gordoniaceae</taxon>
        <taxon>Gordonia</taxon>
    </lineage>
</organism>
<feature type="binding site" evidence="8">
    <location>
        <position position="142"/>
    </location>
    <ligand>
        <name>GTP</name>
        <dbReference type="ChEBI" id="CHEBI:37565"/>
    </ligand>
</feature>
<evidence type="ECO:0000313" key="12">
    <source>
        <dbReference type="Proteomes" id="UP000183180"/>
    </source>
</evidence>
<comment type="function">
    <text evidence="8">Transfers a GMP moiety from GTP to Mo-molybdopterin (Mo-MPT) cofactor (Moco or molybdenum cofactor) to form Mo-molybdopterin guanine dinucleotide (Mo-MGD) cofactor.</text>
</comment>
<keyword evidence="3 8" id="KW-0479">Metal-binding</keyword>
<feature type="binding site" evidence="8">
    <location>
        <position position="50"/>
    </location>
    <ligand>
        <name>GTP</name>
        <dbReference type="ChEBI" id="CHEBI:37565"/>
    </ligand>
</feature>
<evidence type="ECO:0000256" key="1">
    <source>
        <dbReference type="ARBA" id="ARBA00022490"/>
    </source>
</evidence>
<comment type="cofactor">
    <cofactor evidence="8">
        <name>Mg(2+)</name>
        <dbReference type="ChEBI" id="CHEBI:18420"/>
    </cofactor>
</comment>
<dbReference type="InterPro" id="IPR025877">
    <property type="entry name" value="MobA-like_NTP_Trfase"/>
</dbReference>
<proteinExistence type="inferred from homology"/>
<dbReference type="GO" id="GO:0061603">
    <property type="term" value="F:molybdenum cofactor guanylyltransferase activity"/>
    <property type="evidence" value="ECO:0007669"/>
    <property type="project" value="UniProtKB-EC"/>
</dbReference>
<comment type="subcellular location">
    <subcellularLocation>
        <location evidence="8">Cytoplasm</location>
    </subcellularLocation>
</comment>
<dbReference type="GO" id="GO:0006777">
    <property type="term" value="P:Mo-molybdopterin cofactor biosynthetic process"/>
    <property type="evidence" value="ECO:0007669"/>
    <property type="project" value="UniProtKB-KW"/>
</dbReference>
<feature type="region of interest" description="Disordered" evidence="9">
    <location>
        <begin position="1"/>
        <end position="30"/>
    </location>
</feature>
<evidence type="ECO:0000256" key="4">
    <source>
        <dbReference type="ARBA" id="ARBA00022741"/>
    </source>
</evidence>
<dbReference type="PANTHER" id="PTHR19136">
    <property type="entry name" value="MOLYBDENUM COFACTOR GUANYLYLTRANSFERASE"/>
    <property type="match status" value="1"/>
</dbReference>
<feature type="binding site" evidence="8">
    <location>
        <begin position="38"/>
        <end position="40"/>
    </location>
    <ligand>
        <name>GTP</name>
        <dbReference type="ChEBI" id="CHEBI:37565"/>
    </ligand>
</feature>
<dbReference type="PANTHER" id="PTHR19136:SF81">
    <property type="entry name" value="MOLYBDENUM COFACTOR GUANYLYLTRANSFERASE"/>
    <property type="match status" value="1"/>
</dbReference>
<sequence length="236" mass="24979">MSILPRGDVESRTLEPVTQDTGTQDTESGKSELAAIVLAGGRSRRMGSDKAALDWEGEPMLARVVRVVSQRCDPVFVVAGEASAAFRGIDDIRDRAAPGIDRSKVHWVTDEQEGIGPLGGLVAGLARAVAAGADLAFVCATDMPLITPELIDELRLGMTGSTQAVIARDAQRDHPMAGVYRTDAGPLIADLVAGGERRMLGAIEALNTHRVGVSDPDWLVNVNAPEDLHRLRVATG</sequence>
<comment type="domain">
    <text evidence="8">The N-terminal domain determines nucleotide recognition and specific binding, while the C-terminal domain determines the specific binding to the target protein.</text>
</comment>
<evidence type="ECO:0000256" key="7">
    <source>
        <dbReference type="ARBA" id="ARBA00023150"/>
    </source>
</evidence>
<dbReference type="STRING" id="158898.SAMN04488548_134878"/>
<keyword evidence="5 8" id="KW-0460">Magnesium</keyword>
<keyword evidence="2 8" id="KW-0808">Transferase</keyword>
<dbReference type="EC" id="2.7.7.77" evidence="8"/>
<feature type="binding site" evidence="8">
    <location>
        <position position="142"/>
    </location>
    <ligand>
        <name>Mg(2+)</name>
        <dbReference type="ChEBI" id="CHEBI:18420"/>
    </ligand>
</feature>
<accession>A0A1H2I5D0</accession>
<dbReference type="Proteomes" id="UP000183180">
    <property type="component" value="Unassembled WGS sequence"/>
</dbReference>